<evidence type="ECO:0000256" key="2">
    <source>
        <dbReference type="PROSITE-ProRule" id="PRU00192"/>
    </source>
</evidence>
<keyword evidence="3" id="KW-0812">Transmembrane</keyword>
<sequence length="384" mass="42615">MKIADKRDDGDTTIYMTLTSTSTLGSKSSPNASPTNVIQIVSWVAQTIETTIVTSTPVLKVPSTSQVNTVTSKSITTVSNTAETKKVIGSSSADATISPSQSDSLSPTASKKVGAVSTIPIQNSFSDVSYSTGNRSLQIGLAIGIPIAIFSIFFIVLGIWYYIRERKRKRKTLSFNEKYYKPRESDATLTADKPYPVLFSPGAYFKDERQYELPQKRDRLTIRLSKSFPIRKKEKEISSTVNFAKRMSVLTPIFLKKFNLKKTIEENNETVKPQILSIPENPRENAMKPTDNLNLPPVITIGSSGLDPVRGGISPEQSLYTVIRSYNKSLGDELNIEVGDKAVILEKHSDGWCKIRLVRMGKDYYNHQLSSDIGLVPKMCLQKI</sequence>
<dbReference type="AlphaFoldDB" id="A0AB34PX27"/>
<keyword evidence="3" id="KW-1133">Transmembrane helix</keyword>
<dbReference type="Proteomes" id="UP000030161">
    <property type="component" value="Unassembled WGS sequence"/>
</dbReference>
<reference evidence="5 6" key="1">
    <citation type="submission" date="2013-12" db="EMBL/GenBank/DDBJ databases">
        <title>The Genome Sequence of Candida albicans P78048.</title>
        <authorList>
            <consortium name="The Broad Institute Genome Sequencing Platform"/>
            <consortium name="The Broad Institute Genome Sequencing Center for Infectious Disease"/>
            <person name="Cuomo C."/>
            <person name="Bennett R."/>
            <person name="Hirakawa M."/>
            <person name="Noverr M."/>
            <person name="Mitchell A."/>
            <person name="Young S.K."/>
            <person name="Zeng Q."/>
            <person name="Gargeya S."/>
            <person name="Fitzgerald M."/>
            <person name="Abouelleil A."/>
            <person name="Alvarado L."/>
            <person name="Berlin A.M."/>
            <person name="Chapman S.B."/>
            <person name="Dewar J."/>
            <person name="Goldberg J."/>
            <person name="Griggs A."/>
            <person name="Gujja S."/>
            <person name="Hansen M."/>
            <person name="Howarth C."/>
            <person name="Imamovic A."/>
            <person name="Larimer J."/>
            <person name="McCowan C."/>
            <person name="Murphy C."/>
            <person name="Pearson M."/>
            <person name="Priest M."/>
            <person name="Roberts A."/>
            <person name="Saif S."/>
            <person name="Shea T."/>
            <person name="Sykes S."/>
            <person name="Wortman J."/>
            <person name="Nusbaum C."/>
            <person name="Birren B."/>
        </authorList>
    </citation>
    <scope>NUCLEOTIDE SEQUENCE [LARGE SCALE GENOMIC DNA]</scope>
    <source>
        <strain evidence="5 6">P78048</strain>
    </source>
</reference>
<proteinExistence type="predicted"/>
<evidence type="ECO:0000259" key="4">
    <source>
        <dbReference type="PROSITE" id="PS50002"/>
    </source>
</evidence>
<dbReference type="Pfam" id="PF00018">
    <property type="entry name" value="SH3_1"/>
    <property type="match status" value="1"/>
</dbReference>
<name>A0AB34PX27_CANAX</name>
<dbReference type="Gene3D" id="2.30.30.40">
    <property type="entry name" value="SH3 Domains"/>
    <property type="match status" value="1"/>
</dbReference>
<dbReference type="GO" id="GO:0030447">
    <property type="term" value="P:filamentous growth"/>
    <property type="evidence" value="ECO:0007669"/>
    <property type="project" value="UniProtKB-ARBA"/>
</dbReference>
<evidence type="ECO:0000313" key="5">
    <source>
        <dbReference type="EMBL" id="KGR16451.1"/>
    </source>
</evidence>
<feature type="domain" description="SH3" evidence="4">
    <location>
        <begin position="315"/>
        <end position="384"/>
    </location>
</feature>
<evidence type="ECO:0000256" key="1">
    <source>
        <dbReference type="ARBA" id="ARBA00022443"/>
    </source>
</evidence>
<dbReference type="InterPro" id="IPR001452">
    <property type="entry name" value="SH3_domain"/>
</dbReference>
<dbReference type="SUPFAM" id="SSF50044">
    <property type="entry name" value="SH3-domain"/>
    <property type="match status" value="1"/>
</dbReference>
<gene>
    <name evidence="5" type="ORF">MG3_01177</name>
</gene>
<dbReference type="InterPro" id="IPR036028">
    <property type="entry name" value="SH3-like_dom_sf"/>
</dbReference>
<comment type="caution">
    <text evidence="5">The sequence shown here is derived from an EMBL/GenBank/DDBJ whole genome shotgun (WGS) entry which is preliminary data.</text>
</comment>
<evidence type="ECO:0000313" key="6">
    <source>
        <dbReference type="Proteomes" id="UP000030161"/>
    </source>
</evidence>
<organism evidence="5 6">
    <name type="scientific">Candida albicans P78048</name>
    <dbReference type="NCBI Taxonomy" id="1094989"/>
    <lineage>
        <taxon>Eukaryota</taxon>
        <taxon>Fungi</taxon>
        <taxon>Dikarya</taxon>
        <taxon>Ascomycota</taxon>
        <taxon>Saccharomycotina</taxon>
        <taxon>Pichiomycetes</taxon>
        <taxon>Debaryomycetaceae</taxon>
        <taxon>Candida/Lodderomyces clade</taxon>
        <taxon>Candida</taxon>
    </lineage>
</organism>
<dbReference type="PROSITE" id="PS50002">
    <property type="entry name" value="SH3"/>
    <property type="match status" value="1"/>
</dbReference>
<keyword evidence="3" id="KW-0472">Membrane</keyword>
<dbReference type="EMBL" id="AJIX01000009">
    <property type="protein sequence ID" value="KGR16451.1"/>
    <property type="molecule type" value="Genomic_DNA"/>
</dbReference>
<accession>A0AB34PX27</accession>
<evidence type="ECO:0000256" key="3">
    <source>
        <dbReference type="SAM" id="Phobius"/>
    </source>
</evidence>
<keyword evidence="1 2" id="KW-0728">SH3 domain</keyword>
<protein>
    <recommendedName>
        <fullName evidence="4">SH3 domain-containing protein</fullName>
    </recommendedName>
</protein>
<feature type="transmembrane region" description="Helical" evidence="3">
    <location>
        <begin position="139"/>
        <end position="163"/>
    </location>
</feature>